<evidence type="ECO:0000313" key="2">
    <source>
        <dbReference type="EMBL" id="DAD69713.1"/>
    </source>
</evidence>
<reference evidence="2" key="1">
    <citation type="journal article" date="2021" name="Proc. Natl. Acad. Sci. U.S.A.">
        <title>A Catalog of Tens of Thousands of Viruses from Human Metagenomes Reveals Hidden Associations with Chronic Diseases.</title>
        <authorList>
            <person name="Tisza M.J."/>
            <person name="Buck C.B."/>
        </authorList>
    </citation>
    <scope>NUCLEOTIDE SEQUENCE</scope>
    <source>
        <strain evidence="2">CtFCq8</strain>
    </source>
</reference>
<dbReference type="EMBL" id="BK015854">
    <property type="protein sequence ID" value="DAD69713.1"/>
    <property type="molecule type" value="Genomic_DNA"/>
</dbReference>
<sequence>MRPHPTLPPYRPIRPKRRGLGQRTDPVPMAGESVYGGDEVVDCLCSLWQGRLVVTVS</sequence>
<name>A0A8S5LIJ9_9CAUD</name>
<accession>A0A8S5LIJ9</accession>
<feature type="region of interest" description="Disordered" evidence="1">
    <location>
        <begin position="1"/>
        <end position="31"/>
    </location>
</feature>
<proteinExistence type="predicted"/>
<protein>
    <submittedName>
        <fullName evidence="2">Uncharacterized protein</fullName>
    </submittedName>
</protein>
<organism evidence="2">
    <name type="scientific">Myoviridae sp. ctFCq8</name>
    <dbReference type="NCBI Taxonomy" id="2827605"/>
    <lineage>
        <taxon>Viruses</taxon>
        <taxon>Duplodnaviria</taxon>
        <taxon>Heunggongvirae</taxon>
        <taxon>Uroviricota</taxon>
        <taxon>Caudoviricetes</taxon>
    </lineage>
</organism>
<evidence type="ECO:0000256" key="1">
    <source>
        <dbReference type="SAM" id="MobiDB-lite"/>
    </source>
</evidence>
<feature type="compositionally biased region" description="Pro residues" evidence="1">
    <location>
        <begin position="1"/>
        <end position="12"/>
    </location>
</feature>